<dbReference type="EMBL" id="MU866008">
    <property type="protein sequence ID" value="KAK4442742.1"/>
    <property type="molecule type" value="Genomic_DNA"/>
</dbReference>
<dbReference type="PANTHER" id="PTHR10039">
    <property type="entry name" value="AMELOGENIN"/>
    <property type="match status" value="1"/>
</dbReference>
<dbReference type="Gene3D" id="3.40.50.300">
    <property type="entry name" value="P-loop containing nucleotide triphosphate hydrolases"/>
    <property type="match status" value="1"/>
</dbReference>
<evidence type="ECO:0000256" key="1">
    <source>
        <dbReference type="ARBA" id="ARBA00022737"/>
    </source>
</evidence>
<dbReference type="AlphaFoldDB" id="A0AAV9G435"/>
<dbReference type="Pfam" id="PF25053">
    <property type="entry name" value="DUF7791"/>
    <property type="match status" value="1"/>
</dbReference>
<dbReference type="SUPFAM" id="SSF52540">
    <property type="entry name" value="P-loop containing nucleoside triphosphate hydrolases"/>
    <property type="match status" value="1"/>
</dbReference>
<dbReference type="InterPro" id="IPR027417">
    <property type="entry name" value="P-loop_NTPase"/>
</dbReference>
<proteinExistence type="predicted"/>
<dbReference type="InterPro" id="IPR056884">
    <property type="entry name" value="NPHP3-like_N"/>
</dbReference>
<dbReference type="Pfam" id="PF24883">
    <property type="entry name" value="NPHP3_N"/>
    <property type="match status" value="1"/>
</dbReference>
<reference evidence="3" key="1">
    <citation type="journal article" date="2023" name="Mol. Phylogenet. Evol.">
        <title>Genome-scale phylogeny and comparative genomics of the fungal order Sordariales.</title>
        <authorList>
            <person name="Hensen N."/>
            <person name="Bonometti L."/>
            <person name="Westerberg I."/>
            <person name="Brannstrom I.O."/>
            <person name="Guillou S."/>
            <person name="Cros-Aarteil S."/>
            <person name="Calhoun S."/>
            <person name="Haridas S."/>
            <person name="Kuo A."/>
            <person name="Mondo S."/>
            <person name="Pangilinan J."/>
            <person name="Riley R."/>
            <person name="LaButti K."/>
            <person name="Andreopoulos B."/>
            <person name="Lipzen A."/>
            <person name="Chen C."/>
            <person name="Yan M."/>
            <person name="Daum C."/>
            <person name="Ng V."/>
            <person name="Clum A."/>
            <person name="Steindorff A."/>
            <person name="Ohm R.A."/>
            <person name="Martin F."/>
            <person name="Silar P."/>
            <person name="Natvig D.O."/>
            <person name="Lalanne C."/>
            <person name="Gautier V."/>
            <person name="Ament-Velasquez S.L."/>
            <person name="Kruys A."/>
            <person name="Hutchinson M.I."/>
            <person name="Powell A.J."/>
            <person name="Barry K."/>
            <person name="Miller A.N."/>
            <person name="Grigoriev I.V."/>
            <person name="Debuchy R."/>
            <person name="Gladieux P."/>
            <person name="Hiltunen Thoren M."/>
            <person name="Johannesson H."/>
        </authorList>
    </citation>
    <scope>NUCLEOTIDE SEQUENCE</scope>
    <source>
        <strain evidence="3">PSN243</strain>
    </source>
</reference>
<gene>
    <name evidence="3" type="ORF">QBC34DRAFT_224265</name>
</gene>
<evidence type="ECO:0000313" key="3">
    <source>
        <dbReference type="EMBL" id="KAK4442742.1"/>
    </source>
</evidence>
<reference evidence="3" key="2">
    <citation type="submission" date="2023-05" db="EMBL/GenBank/DDBJ databases">
        <authorList>
            <consortium name="Lawrence Berkeley National Laboratory"/>
            <person name="Steindorff A."/>
            <person name="Hensen N."/>
            <person name="Bonometti L."/>
            <person name="Westerberg I."/>
            <person name="Brannstrom I.O."/>
            <person name="Guillou S."/>
            <person name="Cros-Aarteil S."/>
            <person name="Calhoun S."/>
            <person name="Haridas S."/>
            <person name="Kuo A."/>
            <person name="Mondo S."/>
            <person name="Pangilinan J."/>
            <person name="Riley R."/>
            <person name="Labutti K."/>
            <person name="Andreopoulos B."/>
            <person name="Lipzen A."/>
            <person name="Chen C."/>
            <person name="Yanf M."/>
            <person name="Daum C."/>
            <person name="Ng V."/>
            <person name="Clum A."/>
            <person name="Ohm R."/>
            <person name="Martin F."/>
            <person name="Silar P."/>
            <person name="Natvig D."/>
            <person name="Lalanne C."/>
            <person name="Gautier V."/>
            <person name="Ament-Velasquez S.L."/>
            <person name="Kruys A."/>
            <person name="Hutchinson M.I."/>
            <person name="Powell A.J."/>
            <person name="Barry K."/>
            <person name="Miller A.N."/>
            <person name="Grigoriev I.V."/>
            <person name="Debuchy R."/>
            <person name="Gladieux P."/>
            <person name="Thoren M.H."/>
            <person name="Johannesson H."/>
        </authorList>
    </citation>
    <scope>NUCLEOTIDE SEQUENCE</scope>
    <source>
        <strain evidence="3">PSN243</strain>
    </source>
</reference>
<feature type="domain" description="NACHT" evidence="2">
    <location>
        <begin position="326"/>
        <end position="484"/>
    </location>
</feature>
<organism evidence="3 4">
    <name type="scientific">Podospora aff. communis PSN243</name>
    <dbReference type="NCBI Taxonomy" id="3040156"/>
    <lineage>
        <taxon>Eukaryota</taxon>
        <taxon>Fungi</taxon>
        <taxon>Dikarya</taxon>
        <taxon>Ascomycota</taxon>
        <taxon>Pezizomycotina</taxon>
        <taxon>Sordariomycetes</taxon>
        <taxon>Sordariomycetidae</taxon>
        <taxon>Sordariales</taxon>
        <taxon>Podosporaceae</taxon>
        <taxon>Podospora</taxon>
    </lineage>
</organism>
<protein>
    <recommendedName>
        <fullName evidence="2">NACHT domain-containing protein</fullName>
    </recommendedName>
</protein>
<keyword evidence="1" id="KW-0677">Repeat</keyword>
<name>A0AAV9G435_9PEZI</name>
<keyword evidence="4" id="KW-1185">Reference proteome</keyword>
<dbReference type="InterPro" id="IPR007111">
    <property type="entry name" value="NACHT_NTPase"/>
</dbReference>
<dbReference type="PROSITE" id="PS50837">
    <property type="entry name" value="NACHT"/>
    <property type="match status" value="1"/>
</dbReference>
<sequence>MMPQAPTKLSGAVSFLRPSSQQLKGSDITLPSLHFDEVPVTEAIMETLAALGLAANILQFLQVTTTFVTQARDIYRSGPAALGKFNDLRDISRDLHKMLVEMQRQNATPRTEVNETSLALQKDCMAVLQDLTRSLDSLGLSNANPGKREALATAFRAMWKRAKIDELEQRIMNFRQQLVLGLVVTLRQFAVQSLDRQDEILRRLDRPNIARSGAAPADAILGHVVQQLKAPDQTTTLNSQLRTMALRQVQFPGKGDGVLSQSIQVPQWRGQQLEEKFLASISFQEMRDRQSQISQAHEKTFRWIFHDTPGQQWSSFVSWLGSASQALYWITGKAGSGKSTLMKFIAHSVELRRRLRSGYNSSGPVLTASFYFWANGTAMEASQEGLYKSLLYQLLDGNRDLIPLVVPKAWELLCLFGDLKGHRSPSKEDLHRMLVATVGQLSQRARVFILIDGLDEFSGDADQLLDTVQELLAYPIKICVASRPWVVFEDAFHNKPQLLLQQLTRNDIRTYVDSRLDANRGFLRLRARDPEFAMELAADIVDKAQGVFLWVRVVVDSLLVGLRHDDRILDLQKRLDQLPPDIESLYDRVLSMWDPFYFKHAAEYFQLMFACLQPPPAPVFFYSDAVENGDVRRALLSTKAWSVDLLSTVEPIRRRLNSRCLGLLEVKEREPAWTYGRGSSDKTETFGTRIDYLHRTVKDYVARADVQRRFRDATGTFDANLQLCFAWMAYAITERNVSARRGDGLSILKCVMHASKASDKSSAEVVQILNNLQRINRSASHRNYSPIDSTYRVRATSLDADEEFLSLAARVGVTHYVEAWIKQVQDDRELSEPWLVLRDLKTTPPQLLLQALLCPEPDAMMATVRLLDKAGALRDLNLRIEPKFWTLLARLVREFVVQCYGCVRGESMAAVHWKRWAPVLRLLFDRGAQLGRELLKKVFDGNMRADCDPELVVLMLEKLRLGKEEVAFQFFRTAFLDTEMVPSEVEYETDYESE</sequence>
<evidence type="ECO:0000259" key="2">
    <source>
        <dbReference type="PROSITE" id="PS50837"/>
    </source>
</evidence>
<dbReference type="Proteomes" id="UP001321760">
    <property type="component" value="Unassembled WGS sequence"/>
</dbReference>
<evidence type="ECO:0000313" key="4">
    <source>
        <dbReference type="Proteomes" id="UP001321760"/>
    </source>
</evidence>
<comment type="caution">
    <text evidence="3">The sequence shown here is derived from an EMBL/GenBank/DDBJ whole genome shotgun (WGS) entry which is preliminary data.</text>
</comment>
<accession>A0AAV9G435</accession>
<dbReference type="InterPro" id="IPR056693">
    <property type="entry name" value="DUF7791"/>
</dbReference>
<dbReference type="PANTHER" id="PTHR10039:SF5">
    <property type="entry name" value="NACHT DOMAIN-CONTAINING PROTEIN"/>
    <property type="match status" value="1"/>
</dbReference>